<keyword evidence="2" id="KW-1185">Reference proteome</keyword>
<accession>A0A7L8AHX5</accession>
<name>A0A7L8AHX5_9FLAO</name>
<proteinExistence type="predicted"/>
<organism evidence="1 2">
    <name type="scientific">Polaribacter haliotis</name>
    <dbReference type="NCBI Taxonomy" id="1888915"/>
    <lineage>
        <taxon>Bacteria</taxon>
        <taxon>Pseudomonadati</taxon>
        <taxon>Bacteroidota</taxon>
        <taxon>Flavobacteriia</taxon>
        <taxon>Flavobacteriales</taxon>
        <taxon>Flavobacteriaceae</taxon>
    </lineage>
</organism>
<gene>
    <name evidence="1" type="ORF">H9I45_03820</name>
</gene>
<reference evidence="1 2" key="1">
    <citation type="journal article" date="2016" name="Int. J. Syst. Evol. Microbiol.">
        <title>Polaribacter haliotis sp. nov., isolated from the gut of abalone Haliotis discus hannai.</title>
        <authorList>
            <person name="Kim Y.O."/>
            <person name="Park I.S."/>
            <person name="Park S."/>
            <person name="Nam B.H."/>
            <person name="Park J.M."/>
            <person name="Kim D.G."/>
            <person name="Yoon J.H."/>
        </authorList>
    </citation>
    <scope>NUCLEOTIDE SEQUENCE [LARGE SCALE GENOMIC DNA]</scope>
    <source>
        <strain evidence="1 2">KCTC 52418</strain>
    </source>
</reference>
<dbReference type="AlphaFoldDB" id="A0A7L8AHX5"/>
<dbReference type="OrthoDB" id="1201238at2"/>
<protein>
    <recommendedName>
        <fullName evidence="3">Outer membrane protein beta-barrel domain-containing protein</fullName>
    </recommendedName>
</protein>
<dbReference type="RefSeq" id="WP_088355113.1">
    <property type="nucleotide sequence ID" value="NZ_CP061813.1"/>
</dbReference>
<dbReference type="Proteomes" id="UP000516764">
    <property type="component" value="Chromosome"/>
</dbReference>
<evidence type="ECO:0000313" key="1">
    <source>
        <dbReference type="EMBL" id="QOD61587.1"/>
    </source>
</evidence>
<dbReference type="KEGG" id="phal:H9I45_03820"/>
<evidence type="ECO:0000313" key="2">
    <source>
        <dbReference type="Proteomes" id="UP000516764"/>
    </source>
</evidence>
<evidence type="ECO:0008006" key="3">
    <source>
        <dbReference type="Google" id="ProtNLM"/>
    </source>
</evidence>
<sequence>MNSFFFYGQNALNFSIHQDLKLFAFGDNLGNNAGTVNFVARLKYESNDKKLGYFIYGLEYEKAFLTSSYTRYGAFLGYTFIDVFGDYNFQLTPNLGIGNIHREGTNLCSWSTSLQVEYFLNDTLKLSFLNQITERTDLGFLYGKVKYRYSFFFGIEIRLFKFKSKY</sequence>
<dbReference type="EMBL" id="CP061813">
    <property type="protein sequence ID" value="QOD61587.1"/>
    <property type="molecule type" value="Genomic_DNA"/>
</dbReference>